<dbReference type="PANTHER" id="PTHR30629:SF2">
    <property type="entry name" value="PROPHAGE INTEGRASE INTS-RELATED"/>
    <property type="match status" value="1"/>
</dbReference>
<comment type="caution">
    <text evidence="8">The sequence shown here is derived from an EMBL/GenBank/DDBJ whole genome shotgun (WGS) entry which is preliminary data.</text>
</comment>
<evidence type="ECO:0000256" key="3">
    <source>
        <dbReference type="ARBA" id="ARBA00023125"/>
    </source>
</evidence>
<dbReference type="Pfam" id="PF00589">
    <property type="entry name" value="Phage_integrase"/>
    <property type="match status" value="1"/>
</dbReference>
<dbReference type="CDD" id="cd00801">
    <property type="entry name" value="INT_P4_C"/>
    <property type="match status" value="1"/>
</dbReference>
<sequence>MLNKLTPLAVKNAPVGRHGDGGGLYLLVRPDGRRSWLLRFVLNGRQRDMGLGTAAGPDAVSLKDARSAAAEARKLLDAGIDPIVMRGKKLEEAKADLEKPTFEAFAKDFIDTKATALRNEKHIDQWRMTVGPAYCKGIQKKRLDEIDTEDALAILSPIWTVKSETAARIRGRLEAILDAAKAKGLRSGENPFRLRGHIEFLLPKRNRLQRGHHAAMDYKAVPAFWPKLDALDSLSAQALKFTILTAARSGETRGATWGEIDLDEKLWTVPKERMKAGREHQVPLSDEAVAILRKVLPLAPQGAERGKALVFPSRKRTPLSDMSLAMCLRGRVEGITVHGFRSTFRDWCGDMTTYPREVAEAALAHTLRGVEGAYRRGAALEKRRALMSDWAAYVTGTQARNVLQFQRSA</sequence>
<feature type="domain" description="Tyr recombinase" evidence="6">
    <location>
        <begin position="211"/>
        <end position="387"/>
    </location>
</feature>
<evidence type="ECO:0000256" key="1">
    <source>
        <dbReference type="ARBA" id="ARBA00008857"/>
    </source>
</evidence>
<evidence type="ECO:0000259" key="6">
    <source>
        <dbReference type="PROSITE" id="PS51898"/>
    </source>
</evidence>
<keyword evidence="9" id="KW-1185">Reference proteome</keyword>
<dbReference type="InterPro" id="IPR038488">
    <property type="entry name" value="Integrase_DNA-bd_sf"/>
</dbReference>
<evidence type="ECO:0000256" key="4">
    <source>
        <dbReference type="ARBA" id="ARBA00023172"/>
    </source>
</evidence>
<dbReference type="PROSITE" id="PS51898">
    <property type="entry name" value="TYR_RECOMBINASE"/>
    <property type="match status" value="1"/>
</dbReference>
<keyword evidence="2" id="KW-0229">DNA integration</keyword>
<dbReference type="Gene3D" id="1.10.150.130">
    <property type="match status" value="1"/>
</dbReference>
<dbReference type="PANTHER" id="PTHR30629">
    <property type="entry name" value="PROPHAGE INTEGRASE"/>
    <property type="match status" value="1"/>
</dbReference>
<dbReference type="InterPro" id="IPR010998">
    <property type="entry name" value="Integrase_recombinase_N"/>
</dbReference>
<keyword evidence="4" id="KW-0233">DNA recombination</keyword>
<organism evidence="8 9">
    <name type="scientific">Shinella pollutisoli</name>
    <dbReference type="NCBI Taxonomy" id="2250594"/>
    <lineage>
        <taxon>Bacteria</taxon>
        <taxon>Pseudomonadati</taxon>
        <taxon>Pseudomonadota</taxon>
        <taxon>Alphaproteobacteria</taxon>
        <taxon>Hyphomicrobiales</taxon>
        <taxon>Rhizobiaceae</taxon>
        <taxon>Shinella</taxon>
    </lineage>
</organism>
<name>A0ABV7DH21_9HYPH</name>
<gene>
    <name evidence="8" type="ORF">ACFOHH_13850</name>
</gene>
<dbReference type="InterPro" id="IPR053876">
    <property type="entry name" value="Phage_int_M"/>
</dbReference>
<reference evidence="9" key="1">
    <citation type="journal article" date="2019" name="Int. J. Syst. Evol. Microbiol.">
        <title>The Global Catalogue of Microorganisms (GCM) 10K type strain sequencing project: providing services to taxonomists for standard genome sequencing and annotation.</title>
        <authorList>
            <consortium name="The Broad Institute Genomics Platform"/>
            <consortium name="The Broad Institute Genome Sequencing Center for Infectious Disease"/>
            <person name="Wu L."/>
            <person name="Ma J."/>
        </authorList>
    </citation>
    <scope>NUCLEOTIDE SEQUENCE [LARGE SCALE GENOMIC DNA]</scope>
    <source>
        <strain evidence="9">KCTC 52677</strain>
    </source>
</reference>
<feature type="domain" description="Core-binding (CB)" evidence="7">
    <location>
        <begin position="100"/>
        <end position="181"/>
    </location>
</feature>
<dbReference type="PROSITE" id="PS51900">
    <property type="entry name" value="CB"/>
    <property type="match status" value="1"/>
</dbReference>
<dbReference type="EMBL" id="JBHRSP010000022">
    <property type="protein sequence ID" value="MFC3074190.1"/>
    <property type="molecule type" value="Genomic_DNA"/>
</dbReference>
<dbReference type="Proteomes" id="UP001595377">
    <property type="component" value="Unassembled WGS sequence"/>
</dbReference>
<evidence type="ECO:0000256" key="5">
    <source>
        <dbReference type="PROSITE-ProRule" id="PRU01248"/>
    </source>
</evidence>
<accession>A0ABV7DH21</accession>
<proteinExistence type="inferred from homology"/>
<dbReference type="InterPro" id="IPR002104">
    <property type="entry name" value="Integrase_catalytic"/>
</dbReference>
<comment type="similarity">
    <text evidence="1">Belongs to the 'phage' integrase family.</text>
</comment>
<dbReference type="InterPro" id="IPR050808">
    <property type="entry name" value="Phage_Integrase"/>
</dbReference>
<evidence type="ECO:0000313" key="8">
    <source>
        <dbReference type="EMBL" id="MFC3074190.1"/>
    </source>
</evidence>
<evidence type="ECO:0000259" key="7">
    <source>
        <dbReference type="PROSITE" id="PS51900"/>
    </source>
</evidence>
<dbReference type="Pfam" id="PF13356">
    <property type="entry name" value="Arm-DNA-bind_3"/>
    <property type="match status" value="1"/>
</dbReference>
<dbReference type="Gene3D" id="1.10.443.10">
    <property type="entry name" value="Intergrase catalytic core"/>
    <property type="match status" value="1"/>
</dbReference>
<dbReference type="SUPFAM" id="SSF56349">
    <property type="entry name" value="DNA breaking-rejoining enzymes"/>
    <property type="match status" value="1"/>
</dbReference>
<dbReference type="InterPro" id="IPR013762">
    <property type="entry name" value="Integrase-like_cat_sf"/>
</dbReference>
<dbReference type="RefSeq" id="WP_257316879.1">
    <property type="nucleotide sequence ID" value="NZ_JANFDG010000023.1"/>
</dbReference>
<evidence type="ECO:0000256" key="2">
    <source>
        <dbReference type="ARBA" id="ARBA00022908"/>
    </source>
</evidence>
<evidence type="ECO:0000313" key="9">
    <source>
        <dbReference type="Proteomes" id="UP001595377"/>
    </source>
</evidence>
<dbReference type="Gene3D" id="3.30.160.390">
    <property type="entry name" value="Integrase, DNA-binding domain"/>
    <property type="match status" value="1"/>
</dbReference>
<keyword evidence="3 5" id="KW-0238">DNA-binding</keyword>
<dbReference type="Pfam" id="PF22022">
    <property type="entry name" value="Phage_int_M"/>
    <property type="match status" value="1"/>
</dbReference>
<protein>
    <submittedName>
        <fullName evidence="8">Tyrosine-type recombinase/integrase</fullName>
    </submittedName>
</protein>
<dbReference type="InterPro" id="IPR044068">
    <property type="entry name" value="CB"/>
</dbReference>
<dbReference type="InterPro" id="IPR025166">
    <property type="entry name" value="Integrase_DNA_bind_dom"/>
</dbReference>
<dbReference type="InterPro" id="IPR011010">
    <property type="entry name" value="DNA_brk_join_enz"/>
</dbReference>